<keyword evidence="2 3" id="KW-0694">RNA-binding</keyword>
<dbReference type="InterPro" id="IPR012677">
    <property type="entry name" value="Nucleotide-bd_a/b_plait_sf"/>
</dbReference>
<sequence>MGDAQSQGCDVLAPATVEPVGSALCEPTLLSQLVQLLGNREGHSLLLSDLGALLPGHLRHGVKERGGLRSWLQKYPDLFMVSGQPGKESVALLLGAAKAKREEVNECPTEREDGDSQCAVQLRGLPYRATVTDIKQFLGHNVNMLKDDHAVQLVLNRDGRPSGFARVQFNSPLAARAARDELHMHNIGHTERYVEMFLYSERPNKSRKAVKEDDEVSTKEQVAKECREHMSSPGKGQLLLSMLGVALSSASRLYLKRTNQGLKHFLVQYPEFSVEGAKGRECVMYLPAIEKHENNSLCEHLPSENVQEPQSPHVMPATPKILKTPSDWGTPLGWDREREADWSWPQPPFWPSWPATVASGSWAENLKTATSGASVRLRGLPCDVSEQDVLAFFAKFDVVEHIAEQARAVELANGQAIVHMQSLDSAEEARQILDGKCIGALSIEVCLCEVPPHESAAVVNAGPQQTLNGILSSARGSSWEQRPIATRDAPKEEAENSWVALWDFLNRDEIGSQPDVLGG</sequence>
<protein>
    <recommendedName>
        <fullName evidence="5">RRM domain-containing protein</fullName>
    </recommendedName>
</protein>
<gene>
    <name evidence="6" type="ORF">NSCI0253_LOCUS28572</name>
</gene>
<dbReference type="Gene3D" id="3.30.70.330">
    <property type="match status" value="2"/>
</dbReference>
<organism evidence="6">
    <name type="scientific">Noctiluca scintillans</name>
    <name type="common">Sea sparkle</name>
    <name type="synonym">Red tide dinoflagellate</name>
    <dbReference type="NCBI Taxonomy" id="2966"/>
    <lineage>
        <taxon>Eukaryota</taxon>
        <taxon>Sar</taxon>
        <taxon>Alveolata</taxon>
        <taxon>Dinophyceae</taxon>
        <taxon>Noctilucales</taxon>
        <taxon>Noctilucaceae</taxon>
        <taxon>Noctiluca</taxon>
    </lineage>
</organism>
<feature type="region of interest" description="Disordered" evidence="4">
    <location>
        <begin position="304"/>
        <end position="328"/>
    </location>
</feature>
<proteinExistence type="predicted"/>
<accession>A0A7S1FB33</accession>
<reference evidence="6" key="1">
    <citation type="submission" date="2021-01" db="EMBL/GenBank/DDBJ databases">
        <authorList>
            <person name="Corre E."/>
            <person name="Pelletier E."/>
            <person name="Niang G."/>
            <person name="Scheremetjew M."/>
            <person name="Finn R."/>
            <person name="Kale V."/>
            <person name="Holt S."/>
            <person name="Cochrane G."/>
            <person name="Meng A."/>
            <person name="Brown T."/>
            <person name="Cohen L."/>
        </authorList>
    </citation>
    <scope>NUCLEOTIDE SEQUENCE</scope>
</reference>
<evidence type="ECO:0000256" key="4">
    <source>
        <dbReference type="SAM" id="MobiDB-lite"/>
    </source>
</evidence>
<dbReference type="InterPro" id="IPR035979">
    <property type="entry name" value="RBD_domain_sf"/>
</dbReference>
<dbReference type="InterPro" id="IPR050666">
    <property type="entry name" value="ESRP"/>
</dbReference>
<dbReference type="AlphaFoldDB" id="A0A7S1FB33"/>
<dbReference type="PANTHER" id="PTHR13976">
    <property type="entry name" value="HETEROGENEOUS NUCLEAR RIBONUCLEOPROTEIN-RELATED"/>
    <property type="match status" value="1"/>
</dbReference>
<dbReference type="EMBL" id="HBFQ01040307">
    <property type="protein sequence ID" value="CAD8854221.1"/>
    <property type="molecule type" value="Transcribed_RNA"/>
</dbReference>
<evidence type="ECO:0000259" key="5">
    <source>
        <dbReference type="PROSITE" id="PS50102"/>
    </source>
</evidence>
<feature type="domain" description="RRM" evidence="5">
    <location>
        <begin position="373"/>
        <end position="450"/>
    </location>
</feature>
<evidence type="ECO:0000256" key="3">
    <source>
        <dbReference type="PROSITE-ProRule" id="PRU00176"/>
    </source>
</evidence>
<dbReference type="GO" id="GO:0003723">
    <property type="term" value="F:RNA binding"/>
    <property type="evidence" value="ECO:0007669"/>
    <property type="project" value="UniProtKB-UniRule"/>
</dbReference>
<dbReference type="SUPFAM" id="SSF54928">
    <property type="entry name" value="RNA-binding domain, RBD"/>
    <property type="match status" value="1"/>
</dbReference>
<dbReference type="SMART" id="SM00360">
    <property type="entry name" value="RRM"/>
    <property type="match status" value="2"/>
</dbReference>
<evidence type="ECO:0000256" key="1">
    <source>
        <dbReference type="ARBA" id="ARBA00022737"/>
    </source>
</evidence>
<evidence type="ECO:0000313" key="6">
    <source>
        <dbReference type="EMBL" id="CAD8854221.1"/>
    </source>
</evidence>
<keyword evidence="1" id="KW-0677">Repeat</keyword>
<name>A0A7S1FB33_NOCSC</name>
<evidence type="ECO:0000256" key="2">
    <source>
        <dbReference type="ARBA" id="ARBA00022884"/>
    </source>
</evidence>
<dbReference type="PROSITE" id="PS50102">
    <property type="entry name" value="RRM"/>
    <property type="match status" value="1"/>
</dbReference>
<dbReference type="Pfam" id="PF00076">
    <property type="entry name" value="RRM_1"/>
    <property type="match status" value="2"/>
</dbReference>
<dbReference type="InterPro" id="IPR000504">
    <property type="entry name" value="RRM_dom"/>
</dbReference>